<name>A0ABN8IHJ9_9NEOP</name>
<evidence type="ECO:0000313" key="1">
    <source>
        <dbReference type="EMBL" id="CAH2057518.1"/>
    </source>
</evidence>
<keyword evidence="2" id="KW-1185">Reference proteome</keyword>
<dbReference type="Proteomes" id="UP000837857">
    <property type="component" value="Chromosome 24"/>
</dbReference>
<dbReference type="EMBL" id="OW152836">
    <property type="protein sequence ID" value="CAH2057518.1"/>
    <property type="molecule type" value="Genomic_DNA"/>
</dbReference>
<feature type="non-terminal residue" evidence="1">
    <location>
        <position position="99"/>
    </location>
</feature>
<accession>A0ABN8IHJ9</accession>
<protein>
    <submittedName>
        <fullName evidence="1">Uncharacterized protein</fullName>
    </submittedName>
</protein>
<proteinExistence type="predicted"/>
<sequence>MAKCRGVLRGRPVFNNGTLAADDDDIIICNEDMVYLVIIMTVSTCLTDFPSFRVLREPLVHGKCVNASVVVYIMNSISSSSSSSAGNNARTLGSIMTFR</sequence>
<reference evidence="1" key="1">
    <citation type="submission" date="2022-03" db="EMBL/GenBank/DDBJ databases">
        <authorList>
            <person name="Martin H S."/>
        </authorList>
    </citation>
    <scope>NUCLEOTIDE SEQUENCE</scope>
</reference>
<gene>
    <name evidence="1" type="ORF">IPOD504_LOCUS10286</name>
</gene>
<organism evidence="1 2">
    <name type="scientific">Iphiclides podalirius</name>
    <name type="common">scarce swallowtail</name>
    <dbReference type="NCBI Taxonomy" id="110791"/>
    <lineage>
        <taxon>Eukaryota</taxon>
        <taxon>Metazoa</taxon>
        <taxon>Ecdysozoa</taxon>
        <taxon>Arthropoda</taxon>
        <taxon>Hexapoda</taxon>
        <taxon>Insecta</taxon>
        <taxon>Pterygota</taxon>
        <taxon>Neoptera</taxon>
        <taxon>Endopterygota</taxon>
        <taxon>Lepidoptera</taxon>
        <taxon>Glossata</taxon>
        <taxon>Ditrysia</taxon>
        <taxon>Papilionoidea</taxon>
        <taxon>Papilionidae</taxon>
        <taxon>Papilioninae</taxon>
        <taxon>Iphiclides</taxon>
    </lineage>
</organism>
<evidence type="ECO:0000313" key="2">
    <source>
        <dbReference type="Proteomes" id="UP000837857"/>
    </source>
</evidence>